<dbReference type="CDD" id="cd05387">
    <property type="entry name" value="BY-kinase"/>
    <property type="match status" value="1"/>
</dbReference>
<dbReference type="InterPro" id="IPR005702">
    <property type="entry name" value="Wzc-like_C"/>
</dbReference>
<organism evidence="5 6">
    <name type="scientific">Maliponia aquimaris</name>
    <dbReference type="NCBI Taxonomy" id="1673631"/>
    <lineage>
        <taxon>Bacteria</taxon>
        <taxon>Pseudomonadati</taxon>
        <taxon>Pseudomonadota</taxon>
        <taxon>Alphaproteobacteria</taxon>
        <taxon>Rhodobacterales</taxon>
        <taxon>Paracoccaceae</taxon>
        <taxon>Maliponia</taxon>
    </lineage>
</organism>
<dbReference type="GO" id="GO:0004715">
    <property type="term" value="F:non-membrane spanning protein tyrosine kinase activity"/>
    <property type="evidence" value="ECO:0007669"/>
    <property type="project" value="UniProtKB-EC"/>
</dbReference>
<reference evidence="5 6" key="1">
    <citation type="submission" date="2017-05" db="EMBL/GenBank/DDBJ databases">
        <authorList>
            <person name="Song R."/>
            <person name="Chenine A.L."/>
            <person name="Ruprecht R.M."/>
        </authorList>
    </citation>
    <scope>NUCLEOTIDE SEQUENCE [LARGE SCALE GENOMIC DNA]</scope>
    <source>
        <strain evidence="5 6">CECT 8898</strain>
    </source>
</reference>
<gene>
    <name evidence="5" type="primary">ywqD</name>
    <name evidence="5" type="ORF">MAA8898_00358</name>
</gene>
<protein>
    <submittedName>
        <fullName evidence="5">Tyrosine-protein kinase YwqD</fullName>
        <ecNumber evidence="5">2.7.10.2</ecNumber>
    </submittedName>
</protein>
<dbReference type="Pfam" id="PF01656">
    <property type="entry name" value="CbiA"/>
    <property type="match status" value="1"/>
</dbReference>
<name>A0A238JQI6_9RHOB</name>
<keyword evidence="5" id="KW-0418">Kinase</keyword>
<dbReference type="InterPro" id="IPR050445">
    <property type="entry name" value="Bact_polysacc_biosynth/exp"/>
</dbReference>
<dbReference type="AlphaFoldDB" id="A0A238JQI6"/>
<dbReference type="SUPFAM" id="SSF52540">
    <property type="entry name" value="P-loop containing nucleoside triphosphate hydrolases"/>
    <property type="match status" value="1"/>
</dbReference>
<accession>A0A238JQI6</accession>
<dbReference type="PANTHER" id="PTHR32309">
    <property type="entry name" value="TYROSINE-PROTEIN KINASE"/>
    <property type="match status" value="1"/>
</dbReference>
<dbReference type="Gene3D" id="3.40.50.300">
    <property type="entry name" value="P-loop containing nucleotide triphosphate hydrolases"/>
    <property type="match status" value="1"/>
</dbReference>
<feature type="region of interest" description="Disordered" evidence="3">
    <location>
        <begin position="1"/>
        <end position="84"/>
    </location>
</feature>
<dbReference type="EMBL" id="FXYF01000001">
    <property type="protein sequence ID" value="SMX32920.1"/>
    <property type="molecule type" value="Genomic_DNA"/>
</dbReference>
<sequence length="515" mass="57308">MNMMDGPKFRRKHRSAAGKPRPAPESVPETLPETLPESVPKNLPEIAPETAPEPPVPDPEAGARRTAEAQARAEEKARRKAEFERIAREEALRRVAAARARREAEARQKAEAEAAEKARTEAEDAARKAEEARLAEERRKAEDAARKAEEARLAEERRKVEDAARKAEEARLAEERRKAEDAARKAQEARQAEERRKAEDAARKAQEARLAEERRKAEDAARKAQEARLADERRKAEAARKSETAAAATAAPYRLTGEDAVAPSPSPSPDAPPVDDTWAQLQEITVDAAHLRRNRIVTGDRDDPAHTVFDVLRTRLLQGLHDNGWKRVAITSPGKDCGKTFTAANLAISLSRQENCRTLLMDFDMRRPNLHKILGIERPGSVGDMLRGQTAPEDHLRRMGQNPVNAGRNIAFALNDTTEAYASELLQDPRTEETLQRIEQHLAPDVMLFDLPPALFYDDVIAFRPLFDGVLLVIGGGLTTQKEIAEVERRLGDSTPLLGLVLNKAEGTELERYSY</sequence>
<feature type="compositionally biased region" description="Basic and acidic residues" evidence="3">
    <location>
        <begin position="61"/>
        <end position="84"/>
    </location>
</feature>
<keyword evidence="5" id="KW-0808">Transferase</keyword>
<feature type="domain" description="CobQ/CobB/MinD/ParA nucleotide binding" evidence="4">
    <location>
        <begin position="328"/>
        <end position="508"/>
    </location>
</feature>
<feature type="region of interest" description="Disordered" evidence="3">
    <location>
        <begin position="97"/>
        <end position="275"/>
    </location>
</feature>
<feature type="compositionally biased region" description="Basic and acidic residues" evidence="3">
    <location>
        <begin position="100"/>
        <end position="243"/>
    </location>
</feature>
<evidence type="ECO:0000256" key="3">
    <source>
        <dbReference type="SAM" id="MobiDB-lite"/>
    </source>
</evidence>
<evidence type="ECO:0000259" key="4">
    <source>
        <dbReference type="Pfam" id="PF01656"/>
    </source>
</evidence>
<evidence type="ECO:0000313" key="5">
    <source>
        <dbReference type="EMBL" id="SMX32920.1"/>
    </source>
</evidence>
<proteinExistence type="predicted"/>
<dbReference type="PANTHER" id="PTHR32309:SF31">
    <property type="entry name" value="CAPSULAR EXOPOLYSACCHARIDE FAMILY"/>
    <property type="match status" value="1"/>
</dbReference>
<dbReference type="InterPro" id="IPR002586">
    <property type="entry name" value="CobQ/CobB/MinD/ParA_Nub-bd_dom"/>
</dbReference>
<keyword evidence="6" id="KW-1185">Reference proteome</keyword>
<evidence type="ECO:0000313" key="6">
    <source>
        <dbReference type="Proteomes" id="UP000207598"/>
    </source>
</evidence>
<dbReference type="Proteomes" id="UP000207598">
    <property type="component" value="Unassembled WGS sequence"/>
</dbReference>
<keyword evidence="2" id="KW-0067">ATP-binding</keyword>
<evidence type="ECO:0000256" key="1">
    <source>
        <dbReference type="ARBA" id="ARBA00022741"/>
    </source>
</evidence>
<keyword evidence="1" id="KW-0547">Nucleotide-binding</keyword>
<dbReference type="InterPro" id="IPR027417">
    <property type="entry name" value="P-loop_NTPase"/>
</dbReference>
<dbReference type="RefSeq" id="WP_245853209.1">
    <property type="nucleotide sequence ID" value="NZ_FXYF01000001.1"/>
</dbReference>
<evidence type="ECO:0000256" key="2">
    <source>
        <dbReference type="ARBA" id="ARBA00022840"/>
    </source>
</evidence>
<dbReference type="EC" id="2.7.10.2" evidence="5"/>